<dbReference type="GO" id="GO:0003824">
    <property type="term" value="F:catalytic activity"/>
    <property type="evidence" value="ECO:0007669"/>
    <property type="project" value="TreeGrafter"/>
</dbReference>
<dbReference type="InterPro" id="IPR011008">
    <property type="entry name" value="Dimeric_a/b-barrel"/>
</dbReference>
<protein>
    <recommendedName>
        <fullName evidence="1">ABM domain-containing protein</fullName>
    </recommendedName>
</protein>
<dbReference type="PROSITE" id="PS51725">
    <property type="entry name" value="ABM"/>
    <property type="match status" value="1"/>
</dbReference>
<dbReference type="PATRIC" id="fig|1411148.3.peg.1667"/>
<dbReference type="EMBL" id="AYUF01000485">
    <property type="protein sequence ID" value="ETK01321.1"/>
    <property type="molecule type" value="Genomic_DNA"/>
</dbReference>
<evidence type="ECO:0000313" key="2">
    <source>
        <dbReference type="EMBL" id="ETK01321.1"/>
    </source>
</evidence>
<dbReference type="PANTHER" id="PTHR33336:SF15">
    <property type="entry name" value="ABM DOMAIN-CONTAINING PROTEIN"/>
    <property type="match status" value="1"/>
</dbReference>
<organism evidence="2 3">
    <name type="scientific">Tannerella sp. oral taxon BU063 isolate Cell 2</name>
    <dbReference type="NCBI Taxonomy" id="1411148"/>
    <lineage>
        <taxon>Bacteria</taxon>
        <taxon>Pseudomonadati</taxon>
        <taxon>Bacteroidota</taxon>
        <taxon>Bacteroidia</taxon>
        <taxon>Bacteroidales</taxon>
        <taxon>Tannerellaceae</taxon>
        <taxon>Tannerella</taxon>
    </lineage>
</organism>
<reference evidence="2 3" key="1">
    <citation type="submission" date="2013-11" db="EMBL/GenBank/DDBJ databases">
        <title>Single cell genomics of uncultured Tannerella BU063 (oral taxon 286).</title>
        <authorList>
            <person name="Beall C.J."/>
            <person name="Campbell A.G."/>
            <person name="Griffen A.L."/>
            <person name="Podar M."/>
            <person name="Leys E.J."/>
        </authorList>
    </citation>
    <scope>NUCLEOTIDE SEQUENCE [LARGE SCALE GENOMIC DNA]</scope>
    <source>
        <strain evidence="2">Cell 2</strain>
    </source>
</reference>
<feature type="domain" description="ABM" evidence="1">
    <location>
        <begin position="4"/>
        <end position="93"/>
    </location>
</feature>
<dbReference type="SUPFAM" id="SSF54909">
    <property type="entry name" value="Dimeric alpha+beta barrel"/>
    <property type="match status" value="1"/>
</dbReference>
<gene>
    <name evidence="2" type="ORF">N425_10325</name>
</gene>
<evidence type="ECO:0000313" key="3">
    <source>
        <dbReference type="Proteomes" id="UP000018837"/>
    </source>
</evidence>
<dbReference type="Pfam" id="PF03992">
    <property type="entry name" value="ABM"/>
    <property type="match status" value="1"/>
</dbReference>
<accession>W2C4E9</accession>
<evidence type="ECO:0000259" key="1">
    <source>
        <dbReference type="PROSITE" id="PS51725"/>
    </source>
</evidence>
<sequence>MHKQIIIARARVKAGRENAFIDSVKKLADMARTEPGNLCYSFYRSVTEPENFIFYEEYKDAVAVTAHASSEAFKAFTEAVRELLDGDLIVDKY</sequence>
<dbReference type="Proteomes" id="UP000018837">
    <property type="component" value="Unassembled WGS sequence"/>
</dbReference>
<proteinExistence type="predicted"/>
<dbReference type="InterPro" id="IPR050744">
    <property type="entry name" value="AI-2_Isomerase_LsrG"/>
</dbReference>
<name>W2C4E9_9BACT</name>
<dbReference type="PANTHER" id="PTHR33336">
    <property type="entry name" value="QUINOL MONOOXYGENASE YGIN-RELATED"/>
    <property type="match status" value="1"/>
</dbReference>
<comment type="caution">
    <text evidence="2">The sequence shown here is derived from an EMBL/GenBank/DDBJ whole genome shotgun (WGS) entry which is preliminary data.</text>
</comment>
<dbReference type="AlphaFoldDB" id="W2C4E9"/>
<dbReference type="InterPro" id="IPR007138">
    <property type="entry name" value="ABM_dom"/>
</dbReference>
<dbReference type="Gene3D" id="3.30.70.100">
    <property type="match status" value="1"/>
</dbReference>